<evidence type="ECO:0000256" key="4">
    <source>
        <dbReference type="ARBA" id="ARBA00022917"/>
    </source>
</evidence>
<dbReference type="PANTHER" id="PTHR13438:SF2">
    <property type="entry name" value="AMINOACYL TRNA SYNTHASE COMPLEX-INTERACTING MULTIFUNCTIONAL PROTEIN 2"/>
    <property type="match status" value="1"/>
</dbReference>
<sequence>MYKIKPINQIWPNIELPECMYNMKTVVNLKLEESAEYPNINISMNEIDSLAGRQEKLLIQLEQFKKQLQDIRSGLNICSKPAQPSTSDSQASRSALPQIHDTVKKPIDTQHLNQLVVNANPKYIPYCLLALKKLWHDRLTLIIKFHTHSSVKQLGEDVKNFMNKVMSLESRMDIPTLQITLIWHSDVSLNTELIATPASYAPLQGEVTLLRYLTRVGPNEFNYEANVNTATEVDSILDLCYLLLNTTETKERLKHIRLLNTYLGKQQLYGGKSVSLADVAVSSTVQQGNLNDLTPALKSWLQRVSPLLGY</sequence>
<evidence type="ECO:0000313" key="8">
    <source>
        <dbReference type="EMBL" id="SSX22448.1"/>
    </source>
</evidence>
<evidence type="ECO:0000256" key="5">
    <source>
        <dbReference type="ARBA" id="ARBA00023242"/>
    </source>
</evidence>
<keyword evidence="4" id="KW-0648">Protein biosynthesis</keyword>
<dbReference type="GO" id="GO:0006412">
    <property type="term" value="P:translation"/>
    <property type="evidence" value="ECO:0007669"/>
    <property type="project" value="UniProtKB-KW"/>
</dbReference>
<keyword evidence="5" id="KW-0539">Nucleus</keyword>
<dbReference type="GO" id="GO:0005634">
    <property type="term" value="C:nucleus"/>
    <property type="evidence" value="ECO:0007669"/>
    <property type="project" value="UniProtKB-SubCell"/>
</dbReference>
<dbReference type="OMA" id="TSYVPIC"/>
<gene>
    <name evidence="8" type="primary">CSON006825</name>
</gene>
<dbReference type="InterPro" id="IPR042360">
    <property type="entry name" value="AIMP2"/>
</dbReference>
<evidence type="ECO:0000256" key="3">
    <source>
        <dbReference type="ARBA" id="ARBA00022490"/>
    </source>
</evidence>
<dbReference type="AlphaFoldDB" id="A0A336M8S6"/>
<organism evidence="8">
    <name type="scientific">Culicoides sonorensis</name>
    <name type="common">Biting midge</name>
    <dbReference type="NCBI Taxonomy" id="179676"/>
    <lineage>
        <taxon>Eukaryota</taxon>
        <taxon>Metazoa</taxon>
        <taxon>Ecdysozoa</taxon>
        <taxon>Arthropoda</taxon>
        <taxon>Hexapoda</taxon>
        <taxon>Insecta</taxon>
        <taxon>Pterygota</taxon>
        <taxon>Neoptera</taxon>
        <taxon>Endopterygota</taxon>
        <taxon>Diptera</taxon>
        <taxon>Nematocera</taxon>
        <taxon>Chironomoidea</taxon>
        <taxon>Ceratopogonidae</taxon>
        <taxon>Ceratopogoninae</taxon>
        <taxon>Culicoides</taxon>
        <taxon>Monoculicoides</taxon>
    </lineage>
</organism>
<accession>A0A336M8S6</accession>
<reference evidence="7" key="1">
    <citation type="submission" date="2018-04" db="EMBL/GenBank/DDBJ databases">
        <authorList>
            <person name="Go L.Y."/>
            <person name="Mitchell J.A."/>
        </authorList>
    </citation>
    <scope>NUCLEOTIDE SEQUENCE</scope>
    <source>
        <tissue evidence="7">Whole organism</tissue>
    </source>
</reference>
<evidence type="ECO:0000256" key="2">
    <source>
        <dbReference type="ARBA" id="ARBA00004514"/>
    </source>
</evidence>
<proteinExistence type="predicted"/>
<dbReference type="InterPro" id="IPR036282">
    <property type="entry name" value="Glutathione-S-Trfase_C_sf"/>
</dbReference>
<dbReference type="Gene3D" id="1.20.1050.130">
    <property type="match status" value="1"/>
</dbReference>
<protein>
    <submittedName>
        <fullName evidence="8">CSON006825 protein</fullName>
    </submittedName>
</protein>
<reference evidence="8" key="2">
    <citation type="submission" date="2018-07" db="EMBL/GenBank/DDBJ databases">
        <authorList>
            <person name="Quirk P.G."/>
            <person name="Krulwich T.A."/>
        </authorList>
    </citation>
    <scope>NUCLEOTIDE SEQUENCE</scope>
</reference>
<keyword evidence="3" id="KW-0963">Cytoplasm</keyword>
<dbReference type="Pfam" id="PF18569">
    <property type="entry name" value="Thioredoxin_16"/>
    <property type="match status" value="1"/>
</dbReference>
<evidence type="ECO:0000313" key="7">
    <source>
        <dbReference type="EMBL" id="SSX02071.1"/>
    </source>
</evidence>
<feature type="domain" description="AIMP2 thioredoxin-like" evidence="6">
    <location>
        <begin position="111"/>
        <end position="203"/>
    </location>
</feature>
<dbReference type="EMBL" id="UFQS01000257">
    <property type="protein sequence ID" value="SSX02071.1"/>
    <property type="molecule type" value="Genomic_DNA"/>
</dbReference>
<name>A0A336M8S6_CULSO</name>
<dbReference type="VEuPathDB" id="VectorBase:CSON006825"/>
<dbReference type="GO" id="GO:0017101">
    <property type="term" value="C:aminoacyl-tRNA synthetase multienzyme complex"/>
    <property type="evidence" value="ECO:0007669"/>
    <property type="project" value="InterPro"/>
</dbReference>
<dbReference type="PANTHER" id="PTHR13438">
    <property type="entry name" value="AMINOACYL TRNA SYNTHASE COMPLEX-INTERACTING MULTIFUNCTIONAL PROTEIN"/>
    <property type="match status" value="1"/>
</dbReference>
<comment type="subcellular location">
    <subcellularLocation>
        <location evidence="2">Cytoplasm</location>
        <location evidence="2">Cytosol</location>
    </subcellularLocation>
    <subcellularLocation>
        <location evidence="1">Nucleus</location>
    </subcellularLocation>
</comment>
<evidence type="ECO:0000256" key="1">
    <source>
        <dbReference type="ARBA" id="ARBA00004123"/>
    </source>
</evidence>
<dbReference type="InterPro" id="IPR041503">
    <property type="entry name" value="AIMP2_thioredoxin"/>
</dbReference>
<evidence type="ECO:0000259" key="6">
    <source>
        <dbReference type="Pfam" id="PF18569"/>
    </source>
</evidence>
<dbReference type="EMBL" id="UFQT01000257">
    <property type="protein sequence ID" value="SSX22448.1"/>
    <property type="molecule type" value="Genomic_DNA"/>
</dbReference>
<dbReference type="SUPFAM" id="SSF47616">
    <property type="entry name" value="GST C-terminal domain-like"/>
    <property type="match status" value="1"/>
</dbReference>
<dbReference type="GO" id="GO:0005829">
    <property type="term" value="C:cytosol"/>
    <property type="evidence" value="ECO:0007669"/>
    <property type="project" value="UniProtKB-SubCell"/>
</dbReference>